<dbReference type="RefSeq" id="WP_009581473.1">
    <property type="nucleotide sequence ID" value="NZ_AMZN01000055.1"/>
</dbReference>
<dbReference type="InterPro" id="IPR018669">
    <property type="entry name" value="Toxin_HigB"/>
</dbReference>
<organism evidence="1 2">
    <name type="scientific">Fulvivirga imtechensis AK7</name>
    <dbReference type="NCBI Taxonomy" id="1237149"/>
    <lineage>
        <taxon>Bacteria</taxon>
        <taxon>Pseudomonadati</taxon>
        <taxon>Bacteroidota</taxon>
        <taxon>Cytophagia</taxon>
        <taxon>Cytophagales</taxon>
        <taxon>Fulvivirgaceae</taxon>
        <taxon>Fulvivirga</taxon>
    </lineage>
</organism>
<proteinExistence type="predicted"/>
<dbReference type="STRING" id="1237149.C900_04055"/>
<dbReference type="GO" id="GO:0004519">
    <property type="term" value="F:endonuclease activity"/>
    <property type="evidence" value="ECO:0007669"/>
    <property type="project" value="InterPro"/>
</dbReference>
<evidence type="ECO:0008006" key="3">
    <source>
        <dbReference type="Google" id="ProtNLM"/>
    </source>
</evidence>
<dbReference type="PATRIC" id="fig|1237149.3.peg.3818"/>
<sequence>MRIVSKKKIVDYYSKHADSKTALEEWYKKVSKVEWQNLNELKQHFVSADYVGNSRVVFNIKGNDYRLLAIVIYISGKVYIRWIGTHAEYDKIDAKNI</sequence>
<comment type="caution">
    <text evidence="1">The sequence shown here is derived from an EMBL/GenBank/DDBJ whole genome shotgun (WGS) entry which is preliminary data.</text>
</comment>
<keyword evidence="2" id="KW-1185">Reference proteome</keyword>
<dbReference type="AlphaFoldDB" id="L8JNG7"/>
<dbReference type="GO" id="GO:0110001">
    <property type="term" value="C:toxin-antitoxin complex"/>
    <property type="evidence" value="ECO:0007669"/>
    <property type="project" value="InterPro"/>
</dbReference>
<protein>
    <recommendedName>
        <fullName evidence="3">Type II toxin-antitoxin system HigB family toxin</fullName>
    </recommendedName>
</protein>
<evidence type="ECO:0000313" key="1">
    <source>
        <dbReference type="EMBL" id="ELR70370.1"/>
    </source>
</evidence>
<name>L8JNG7_9BACT</name>
<dbReference type="GO" id="GO:0003723">
    <property type="term" value="F:RNA binding"/>
    <property type="evidence" value="ECO:0007669"/>
    <property type="project" value="InterPro"/>
</dbReference>
<reference evidence="1 2" key="1">
    <citation type="submission" date="2012-12" db="EMBL/GenBank/DDBJ databases">
        <title>Genome assembly of Fulvivirga imtechensis AK7.</title>
        <authorList>
            <person name="Nupur N."/>
            <person name="Khatri I."/>
            <person name="Kumar R."/>
            <person name="Subramanian S."/>
            <person name="Pinnaka A."/>
        </authorList>
    </citation>
    <scope>NUCLEOTIDE SEQUENCE [LARGE SCALE GENOMIC DNA]</scope>
    <source>
        <strain evidence="1 2">AK7</strain>
    </source>
</reference>
<dbReference type="Pfam" id="PF09907">
    <property type="entry name" value="HigB_toxin"/>
    <property type="match status" value="1"/>
</dbReference>
<dbReference type="Proteomes" id="UP000011135">
    <property type="component" value="Unassembled WGS sequence"/>
</dbReference>
<gene>
    <name evidence="1" type="ORF">C900_04055</name>
</gene>
<dbReference type="eggNOG" id="COG4680">
    <property type="taxonomic scope" value="Bacteria"/>
</dbReference>
<dbReference type="OrthoDB" id="9799912at2"/>
<evidence type="ECO:0000313" key="2">
    <source>
        <dbReference type="Proteomes" id="UP000011135"/>
    </source>
</evidence>
<dbReference type="EMBL" id="AMZN01000055">
    <property type="protein sequence ID" value="ELR70370.1"/>
    <property type="molecule type" value="Genomic_DNA"/>
</dbReference>
<accession>L8JNG7</accession>